<dbReference type="Gene3D" id="3.40.50.2000">
    <property type="entry name" value="Glycogen Phosphorylase B"/>
    <property type="match status" value="1"/>
</dbReference>
<dbReference type="EC" id="2.4.1.250" evidence="1"/>
<evidence type="ECO:0000313" key="1">
    <source>
        <dbReference type="EMBL" id="OIQ88114.1"/>
    </source>
</evidence>
<dbReference type="InterPro" id="IPR050194">
    <property type="entry name" value="Glycosyltransferase_grp1"/>
</dbReference>
<accession>A0A1J5QXU7</accession>
<organism evidence="1">
    <name type="scientific">mine drainage metagenome</name>
    <dbReference type="NCBI Taxonomy" id="410659"/>
    <lineage>
        <taxon>unclassified sequences</taxon>
        <taxon>metagenomes</taxon>
        <taxon>ecological metagenomes</taxon>
    </lineage>
</organism>
<reference evidence="1" key="1">
    <citation type="submission" date="2016-10" db="EMBL/GenBank/DDBJ databases">
        <title>Sequence of Gallionella enrichment culture.</title>
        <authorList>
            <person name="Poehlein A."/>
            <person name="Muehling M."/>
            <person name="Daniel R."/>
        </authorList>
    </citation>
    <scope>NUCLEOTIDE SEQUENCE</scope>
</reference>
<protein>
    <submittedName>
        <fullName evidence="1">D-inositol-3-phosphate glycosyltransferase</fullName>
        <ecNumber evidence="1">2.4.1.250</ecNumber>
    </submittedName>
</protein>
<dbReference type="Pfam" id="PF13692">
    <property type="entry name" value="Glyco_trans_1_4"/>
    <property type="match status" value="1"/>
</dbReference>
<dbReference type="PANTHER" id="PTHR45947:SF3">
    <property type="entry name" value="SULFOQUINOVOSYL TRANSFERASE SQD2"/>
    <property type="match status" value="1"/>
</dbReference>
<dbReference type="AlphaFoldDB" id="A0A1J5QXU7"/>
<proteinExistence type="predicted"/>
<gene>
    <name evidence="1" type="primary">mshA_21</name>
    <name evidence="1" type="ORF">GALL_300060</name>
</gene>
<sequence>MHITLVDDSIPFDGFTPAARPLGGAERAFAGLAAALARRGHDVRAYNRARYAMVIEGVRWETLDEPFPAQTDALIAFRKPALLGSVRLAGKRLFWATQSGPRLAHERAVLEGYAPVQILLCGVAQTQGLGETGGLPMRLVAPGLRADYLDDRPTQLAEAPTALVTTHPLHGLETLLELWGGRIQPQVAAARLLVVSAGLARGAAGEDMPEGYAPLLAKAQALAGRGVEIMAPLGDAGMAELYRTARLHLYPGHAEDMVCWTLRDSQACGLPAVTYGLGGIREAVRDGQTAQVVPDLDAVVNLTVRLLTDDDSFWSMSRDARLLQRERSWDVAAQEVEALLRAGESA</sequence>
<dbReference type="GO" id="GO:0102710">
    <property type="term" value="F:D-inositol-3-phosphate glycosyltransferase activity"/>
    <property type="evidence" value="ECO:0007669"/>
    <property type="project" value="UniProtKB-EC"/>
</dbReference>
<comment type="caution">
    <text evidence="1">The sequence shown here is derived from an EMBL/GenBank/DDBJ whole genome shotgun (WGS) entry which is preliminary data.</text>
</comment>
<keyword evidence="1" id="KW-0808">Transferase</keyword>
<dbReference type="PANTHER" id="PTHR45947">
    <property type="entry name" value="SULFOQUINOVOSYL TRANSFERASE SQD2"/>
    <property type="match status" value="1"/>
</dbReference>
<name>A0A1J5QXU7_9ZZZZ</name>
<dbReference type="EMBL" id="MLJW01000387">
    <property type="protein sequence ID" value="OIQ88114.1"/>
    <property type="molecule type" value="Genomic_DNA"/>
</dbReference>
<keyword evidence="1" id="KW-0328">Glycosyltransferase</keyword>
<dbReference type="SUPFAM" id="SSF53756">
    <property type="entry name" value="UDP-Glycosyltransferase/glycogen phosphorylase"/>
    <property type="match status" value="1"/>
</dbReference>